<dbReference type="GO" id="GO:0005975">
    <property type="term" value="P:carbohydrate metabolic process"/>
    <property type="evidence" value="ECO:0007669"/>
    <property type="project" value="InterPro"/>
</dbReference>
<dbReference type="PANTHER" id="PTHR11927:SF9">
    <property type="entry name" value="L-FUCOSYLTRANSFERASE"/>
    <property type="match status" value="1"/>
</dbReference>
<organism evidence="3 4">
    <name type="scientific">Phormidium tenue NIES-30</name>
    <dbReference type="NCBI Taxonomy" id="549789"/>
    <lineage>
        <taxon>Bacteria</taxon>
        <taxon>Bacillati</taxon>
        <taxon>Cyanobacteriota</taxon>
        <taxon>Cyanophyceae</taxon>
        <taxon>Oscillatoriophycideae</taxon>
        <taxon>Oscillatoriales</taxon>
        <taxon>Oscillatoriaceae</taxon>
        <taxon>Phormidium</taxon>
    </lineage>
</organism>
<sequence>MIIFNQSGRLGNQLFQYAGLKTLGQTNETLVLLGFEALQSTFDGIEAKIINTRSSKIERYVSYRFYEWANYLSQKNIIQRVKQAEASINLFHNSSLLKTITVVEQNYFQSESFFNPSIINSLVLKPKLLAFAKQSLDQFPLGTIPIYVHVRRGDYLNWPDKENSAALPNSYYRKCINLIKIDIPNAFFVFTSDEPDYIRKAFGDLDNFYVSTGTATEDFALMTQCQGGILSASSFAWWAAYFSKLWQNSSVFLAPKYWAGHSKQQWYPAFIKSSFLTYIEV</sequence>
<dbReference type="RefSeq" id="WP_073606890.1">
    <property type="nucleotide sequence ID" value="NZ_MRCG01000001.1"/>
</dbReference>
<dbReference type="STRING" id="549789.NIES30_03150"/>
<dbReference type="GO" id="GO:0016020">
    <property type="term" value="C:membrane"/>
    <property type="evidence" value="ECO:0007669"/>
    <property type="project" value="InterPro"/>
</dbReference>
<dbReference type="PANTHER" id="PTHR11927">
    <property type="entry name" value="GALACTOSIDE 2-L-FUCOSYLTRANSFERASE"/>
    <property type="match status" value="1"/>
</dbReference>
<dbReference type="Pfam" id="PF01531">
    <property type="entry name" value="Glyco_transf_11"/>
    <property type="match status" value="1"/>
</dbReference>
<keyword evidence="1" id="KW-0328">Glycosyltransferase</keyword>
<keyword evidence="4" id="KW-1185">Reference proteome</keyword>
<evidence type="ECO:0008006" key="5">
    <source>
        <dbReference type="Google" id="ProtNLM"/>
    </source>
</evidence>
<dbReference type="GO" id="GO:0008107">
    <property type="term" value="F:galactoside 2-alpha-L-fucosyltransferase activity"/>
    <property type="evidence" value="ECO:0007669"/>
    <property type="project" value="InterPro"/>
</dbReference>
<dbReference type="EMBL" id="MRCG01000001">
    <property type="protein sequence ID" value="OKH51079.1"/>
    <property type="molecule type" value="Genomic_DNA"/>
</dbReference>
<reference evidence="3 4" key="1">
    <citation type="submission" date="2016-11" db="EMBL/GenBank/DDBJ databases">
        <title>Draft Genome Sequences of Nine Cyanobacterial Strains from Diverse Habitats.</title>
        <authorList>
            <person name="Zhu T."/>
            <person name="Hou S."/>
            <person name="Lu X."/>
            <person name="Hess W.R."/>
        </authorList>
    </citation>
    <scope>NUCLEOTIDE SEQUENCE [LARGE SCALE GENOMIC DNA]</scope>
    <source>
        <strain evidence="3 4">NIES-30</strain>
    </source>
</reference>
<dbReference type="AlphaFoldDB" id="A0A1U7JBM9"/>
<name>A0A1U7JBM9_9CYAN</name>
<keyword evidence="2" id="KW-0808">Transferase</keyword>
<dbReference type="Proteomes" id="UP000185557">
    <property type="component" value="Unassembled WGS sequence"/>
</dbReference>
<comment type="caution">
    <text evidence="3">The sequence shown here is derived from an EMBL/GenBank/DDBJ whole genome shotgun (WGS) entry which is preliminary data.</text>
</comment>
<accession>A0A1U7JBM9</accession>
<evidence type="ECO:0000256" key="1">
    <source>
        <dbReference type="ARBA" id="ARBA00022676"/>
    </source>
</evidence>
<dbReference type="CDD" id="cd11301">
    <property type="entry name" value="Fut1_Fut2_like"/>
    <property type="match status" value="1"/>
</dbReference>
<protein>
    <recommendedName>
        <fullName evidence="5">Alpha-1,2-fucosyltransferase</fullName>
    </recommendedName>
</protein>
<evidence type="ECO:0000313" key="4">
    <source>
        <dbReference type="Proteomes" id="UP000185557"/>
    </source>
</evidence>
<gene>
    <name evidence="3" type="ORF">NIES30_03150</name>
</gene>
<evidence type="ECO:0000313" key="3">
    <source>
        <dbReference type="EMBL" id="OKH51079.1"/>
    </source>
</evidence>
<evidence type="ECO:0000256" key="2">
    <source>
        <dbReference type="ARBA" id="ARBA00022679"/>
    </source>
</evidence>
<dbReference type="InterPro" id="IPR002516">
    <property type="entry name" value="Glyco_trans_11"/>
</dbReference>
<proteinExistence type="predicted"/>